<geneLocation type="plasmid" evidence="1">
    <name>pJARS35</name>
</geneLocation>
<sequence>MLIRPNRHIVKTLKGNASFTISPNGQEIKMERELNALASLKRNVKFWFNACGYDKEQVKKQIEAWFDFAYSPSEQEQAKKLVLNLLKDDKFQ</sequence>
<dbReference type="EMBL" id="CP002179">
    <property type="protein sequence ID" value="ADW66860.1"/>
    <property type="molecule type" value="Genomic_DNA"/>
</dbReference>
<name>E8PS60_YERPE</name>
<accession>E8PS60</accession>
<organism evidence="1">
    <name type="scientific">Yersinia pestis Java 9</name>
    <dbReference type="NCBI Taxonomy" id="880632"/>
    <lineage>
        <taxon>Bacteria</taxon>
        <taxon>Pseudomonadati</taxon>
        <taxon>Pseudomonadota</taxon>
        <taxon>Gammaproteobacteria</taxon>
        <taxon>Enterobacterales</taxon>
        <taxon>Yersiniaceae</taxon>
        <taxon>Yersinia</taxon>
    </lineage>
</organism>
<reference evidence="1" key="1">
    <citation type="journal article" date="2012" name="PLoS ONE">
        <title>Novel Plasmids and Resistance Phenotypes in Yersinia pestis: Unique Plasmid Inventory of Strain Java 9 Mediates High Levels of Arsenic Resistance.</title>
        <authorList>
            <person name="Eppinger M."/>
            <person name="Radnedge L."/>
            <person name="Andersen G."/>
            <person name="Vietri N."/>
            <person name="Severson G."/>
            <person name="Mou S."/>
            <person name="Ravel J."/>
            <person name="Worsham P.L."/>
        </authorList>
    </citation>
    <scope>NUCLEOTIDE SEQUENCE [LARGE SCALE GENOMIC DNA]</scope>
    <source>
        <strain evidence="1">Java 9</strain>
        <plasmid evidence="1">pJARS35</plasmid>
    </source>
</reference>
<dbReference type="AlphaFoldDB" id="E8PS60"/>
<protein>
    <submittedName>
        <fullName evidence="1">Uncharacterized protein</fullName>
    </submittedName>
</protein>
<gene>
    <name evidence="1" type="ORF">YPJ_pJARS356</name>
</gene>
<keyword evidence="1" id="KW-0614">Plasmid</keyword>
<proteinExistence type="predicted"/>
<evidence type="ECO:0000313" key="1">
    <source>
        <dbReference type="EMBL" id="ADW66860.1"/>
    </source>
</evidence>